<sequence length="194" mass="20743">LGDLVEHGGPGRGPIGPHMGHRVQRRREVAGPELRGGALEAAQHAADKGAEAAAGGAQPRVEVHEAAEDRHQERPAEAAAVADLRHDGLRCRRSADLPRRHLRGAPPLWKPRGVRLFVSEACGLPLHVGQAQGSVHKAAETPPGGRPGQRGRRLTRSVQETNRGRPNGSARHAEPSQQEKQADTATTAHLLRRA</sequence>
<proteinExistence type="predicted"/>
<reference evidence="2" key="1">
    <citation type="submission" date="2014-05" db="EMBL/GenBank/DDBJ databases">
        <title>The transcriptome of the halophilic microalga Tetraselmis sp. GSL018 isolated from the Great Salt Lake, Utah.</title>
        <authorList>
            <person name="Jinkerson R.E."/>
            <person name="D'Adamo S."/>
            <person name="Posewitz M.C."/>
        </authorList>
    </citation>
    <scope>NUCLEOTIDE SEQUENCE</scope>
    <source>
        <strain evidence="2">GSL018</strain>
    </source>
</reference>
<feature type="non-terminal residue" evidence="2">
    <location>
        <position position="1"/>
    </location>
</feature>
<organism evidence="2">
    <name type="scientific">Tetraselmis sp. GSL018</name>
    <dbReference type="NCBI Taxonomy" id="582737"/>
    <lineage>
        <taxon>Eukaryota</taxon>
        <taxon>Viridiplantae</taxon>
        <taxon>Chlorophyta</taxon>
        <taxon>core chlorophytes</taxon>
        <taxon>Chlorodendrophyceae</taxon>
        <taxon>Chlorodendrales</taxon>
        <taxon>Chlorodendraceae</taxon>
        <taxon>Tetraselmis</taxon>
    </lineage>
</organism>
<name>A0A061RYA7_9CHLO</name>
<accession>A0A061RYA7</accession>
<dbReference type="EMBL" id="GBEZ01008591">
    <property type="protein sequence ID" value="JAC76958.1"/>
    <property type="molecule type" value="Transcribed_RNA"/>
</dbReference>
<feature type="region of interest" description="Disordered" evidence="1">
    <location>
        <begin position="133"/>
        <end position="194"/>
    </location>
</feature>
<evidence type="ECO:0000256" key="1">
    <source>
        <dbReference type="SAM" id="MobiDB-lite"/>
    </source>
</evidence>
<feature type="compositionally biased region" description="Basic and acidic residues" evidence="1">
    <location>
        <begin position="61"/>
        <end position="75"/>
    </location>
</feature>
<protein>
    <submittedName>
        <fullName evidence="2">Uncharacterized protein</fullName>
    </submittedName>
</protein>
<feature type="region of interest" description="Disordered" evidence="1">
    <location>
        <begin position="1"/>
        <end position="75"/>
    </location>
</feature>
<gene>
    <name evidence="2" type="ORF">TSPGSL018_18826</name>
</gene>
<dbReference type="AlphaFoldDB" id="A0A061RYA7"/>
<evidence type="ECO:0000313" key="2">
    <source>
        <dbReference type="EMBL" id="JAC76958.1"/>
    </source>
</evidence>
<feature type="compositionally biased region" description="Polar residues" evidence="1">
    <location>
        <begin position="175"/>
        <end position="187"/>
    </location>
</feature>